<sequence>MLDPVSAISLAAAIVQFVDFSAEVIQGVREVNGSISGATERNRSLEVVVSEMRNLVLKFSKPHHSQQSEDEKALNRVADECRILAEQIIGLLQKIKAGDSDSTLQVVWAVLKDRKYQRQKLELEERLERCRNHLEFQLNYLTSAEVKTRLDTLVNSAEGLAEKFEFLRKHVEQVRCGTSVASFSPEAQEQIRKLVHLPDDVLLEIKQQRVLKSLAYSDMQTRFEEVPQEHSKTFEWIFEDTTQGSSLDNDDSSRESFVDWLSSGRGVFHICGKLGSGKSTLMKFLCNHPHTERELQHWAGGRKLIFAKFFFWRGAKSVEQKSVSGLIRSLLYETLRACPELIPHVLPGLWAQAESSSWQADMKLDLGKLERRAAVSSLITLRNLYKEHCFCFFIDGLDEFEKTPQDGYGDLIRLLGSWSEAAPEAVKICVSSREDLVFMDAFSSERRFRLQDLTKEDIQRYVRETLPIAAHEQTEGLIDKITKRADGIFLWVALVTKSIRDQLEEGYELSVVEEELDRLPSELQKLFEHLLETISQSPGYKTAHHTFAMVLKLRYYKLDLMLLAYSFLEHYEKDPSFAMDGSFPFLNTDDVGGRRREDHARRRLYRDCRHLLEVKEDGGTITVTHRSILEFLESQAVKDTMKCDLDGFSTEEAISQLFLAALRYKRERFPDRFLSRVVYNIILMRDESGINQEPYHFLEALSAAACPVAIHDPGTCMQPQEHRLKMICYAQGEFFVITAGPTTLEPSTGEDLLTSPVYVSAFVGACQYVAWKIQRDQTIIQNRSEIALILCCIESGGVAPEAFRRRMSILEHLLTRGLSPNAIIHNSITATCYYPEDLSFWQHFVLRIGLWMGWSDETKNVFGEVVESFLAHDADPYVWISKAFRSRGRRRNEGLEVTFGRERSKTISLEDFDHSEEWFPLLVETGKTASLRDMVEFWNFDNQEAILQLLDANVRRRELMANVDDVSNDQLPKDQEECVIEALDTPGPQEEAPTTSASTLRDAVAENPTMQPSTTRDLWWLLQWSVRSHVLPFLLGILVACALPRLWTLLTTQSSMREEGRGGGISEL</sequence>
<dbReference type="Gene3D" id="3.40.50.300">
    <property type="entry name" value="P-loop containing nucleotide triphosphate hydrolases"/>
    <property type="match status" value="1"/>
</dbReference>
<dbReference type="PANTHER" id="PTHR10039">
    <property type="entry name" value="AMELOGENIN"/>
    <property type="match status" value="1"/>
</dbReference>
<dbReference type="GeneID" id="34584762"/>
<dbReference type="OrthoDB" id="443402at2759"/>
<evidence type="ECO:0000259" key="3">
    <source>
        <dbReference type="Pfam" id="PF24883"/>
    </source>
</evidence>
<name>A0A178DBQ7_9EURO</name>
<keyword evidence="1" id="KW-0677">Repeat</keyword>
<dbReference type="RefSeq" id="XP_022504480.1">
    <property type="nucleotide sequence ID" value="XM_022639644.1"/>
</dbReference>
<reference evidence="4 5" key="1">
    <citation type="submission" date="2016-03" db="EMBL/GenBank/DDBJ databases">
        <title>The draft genome sequence of Fonsecaea nubica causative agent of cutaneous subcutaneous infection in human host.</title>
        <authorList>
            <person name="Costa F."/>
            <person name="Sybren D.H."/>
            <person name="Raittz R.T."/>
            <person name="Weiss V.A."/>
            <person name="Leao A.C."/>
            <person name="Gomes R."/>
            <person name="De Souza E.M."/>
            <person name="Pedrosa F.O."/>
            <person name="Steffens M.B."/>
            <person name="Bombassaro A."/>
            <person name="Tadra-Sfeir M.Z."/>
            <person name="Moreno L.F."/>
            <person name="Najafzadeh M.J."/>
            <person name="Felipe M.S."/>
            <person name="Teixeira M."/>
            <person name="Sun J."/>
            <person name="Xi L."/>
            <person name="Castro M.A."/>
            <person name="Vicente V.A."/>
        </authorList>
    </citation>
    <scope>NUCLEOTIDE SEQUENCE [LARGE SCALE GENOMIC DNA]</scope>
    <source>
        <strain evidence="4 5">CBS 269.64</strain>
    </source>
</reference>
<evidence type="ECO:0000313" key="4">
    <source>
        <dbReference type="EMBL" id="OAL39468.1"/>
    </source>
</evidence>
<dbReference type="EMBL" id="LVCJ01000005">
    <property type="protein sequence ID" value="OAL39468.1"/>
    <property type="molecule type" value="Genomic_DNA"/>
</dbReference>
<feature type="domain" description="Nephrocystin 3-like N-terminal" evidence="3">
    <location>
        <begin position="254"/>
        <end position="433"/>
    </location>
</feature>
<accession>A0A178DBQ7</accession>
<evidence type="ECO:0000256" key="2">
    <source>
        <dbReference type="SAM" id="MobiDB-lite"/>
    </source>
</evidence>
<dbReference type="Proteomes" id="UP000185904">
    <property type="component" value="Unassembled WGS sequence"/>
</dbReference>
<proteinExistence type="predicted"/>
<dbReference type="PANTHER" id="PTHR10039:SF5">
    <property type="entry name" value="NACHT DOMAIN-CONTAINING PROTEIN"/>
    <property type="match status" value="1"/>
</dbReference>
<dbReference type="InterPro" id="IPR056884">
    <property type="entry name" value="NPHP3-like_N"/>
</dbReference>
<dbReference type="SUPFAM" id="SSF52540">
    <property type="entry name" value="P-loop containing nucleoside triphosphate hydrolases"/>
    <property type="match status" value="1"/>
</dbReference>
<comment type="caution">
    <text evidence="4">The sequence shown here is derived from an EMBL/GenBank/DDBJ whole genome shotgun (WGS) entry which is preliminary data.</text>
</comment>
<protein>
    <recommendedName>
        <fullName evidence="3">Nephrocystin 3-like N-terminal domain-containing protein</fullName>
    </recommendedName>
</protein>
<dbReference type="Pfam" id="PF24883">
    <property type="entry name" value="NPHP3_N"/>
    <property type="match status" value="1"/>
</dbReference>
<gene>
    <name evidence="4" type="ORF">AYO20_01338</name>
</gene>
<feature type="region of interest" description="Disordered" evidence="2">
    <location>
        <begin position="985"/>
        <end position="1010"/>
    </location>
</feature>
<organism evidence="4 5">
    <name type="scientific">Fonsecaea nubica</name>
    <dbReference type="NCBI Taxonomy" id="856822"/>
    <lineage>
        <taxon>Eukaryota</taxon>
        <taxon>Fungi</taxon>
        <taxon>Dikarya</taxon>
        <taxon>Ascomycota</taxon>
        <taxon>Pezizomycotina</taxon>
        <taxon>Eurotiomycetes</taxon>
        <taxon>Chaetothyriomycetidae</taxon>
        <taxon>Chaetothyriales</taxon>
        <taxon>Herpotrichiellaceae</taxon>
        <taxon>Fonsecaea</taxon>
    </lineage>
</organism>
<evidence type="ECO:0000256" key="1">
    <source>
        <dbReference type="ARBA" id="ARBA00022737"/>
    </source>
</evidence>
<keyword evidence="5" id="KW-1185">Reference proteome</keyword>
<evidence type="ECO:0000313" key="5">
    <source>
        <dbReference type="Proteomes" id="UP000185904"/>
    </source>
</evidence>
<dbReference type="InterPro" id="IPR027417">
    <property type="entry name" value="P-loop_NTPase"/>
</dbReference>
<dbReference type="AlphaFoldDB" id="A0A178DBQ7"/>